<comment type="caution">
    <text evidence="3">The sequence shown here is derived from an EMBL/GenBank/DDBJ whole genome shotgun (WGS) entry which is preliminary data.</text>
</comment>
<gene>
    <name evidence="3" type="ORF">GN299_06560</name>
</gene>
<keyword evidence="1" id="KW-0805">Transcription regulation</keyword>
<sequence>MPDGCLPVRGKLEKGKVPAELFAGLLEGTHITSSATIDALRRHLVEGMPSREAWESAGAFKSNFYLHLSTLQKASDRVARLAPFYNADIED</sequence>
<evidence type="ECO:0000256" key="2">
    <source>
        <dbReference type="ARBA" id="ARBA00023163"/>
    </source>
</evidence>
<organism evidence="3 4">
    <name type="scientific">Pseudomonas putida</name>
    <name type="common">Arthrobacter siderocapsulatus</name>
    <dbReference type="NCBI Taxonomy" id="303"/>
    <lineage>
        <taxon>Bacteria</taxon>
        <taxon>Pseudomonadati</taxon>
        <taxon>Pseudomonadota</taxon>
        <taxon>Gammaproteobacteria</taxon>
        <taxon>Pseudomonadales</taxon>
        <taxon>Pseudomonadaceae</taxon>
        <taxon>Pseudomonas</taxon>
    </lineage>
</organism>
<dbReference type="Gene3D" id="1.10.10.2690">
    <property type="match status" value="1"/>
</dbReference>
<accession>A0A7V8EJL7</accession>
<dbReference type="InterPro" id="IPR004356">
    <property type="entry name" value="Adhesin_operon_reg_prot"/>
</dbReference>
<dbReference type="GO" id="GO:0006355">
    <property type="term" value="P:regulation of DNA-templated transcription"/>
    <property type="evidence" value="ECO:0007669"/>
    <property type="project" value="InterPro"/>
</dbReference>
<dbReference type="InterPro" id="IPR053721">
    <property type="entry name" value="Fimbrial_Adhesin_Reg"/>
</dbReference>
<reference evidence="3 4" key="1">
    <citation type="submission" date="2019-12" db="EMBL/GenBank/DDBJ databases">
        <authorList>
            <person name="Woiski C."/>
        </authorList>
    </citation>
    <scope>NUCLEOTIDE SEQUENCE [LARGE SCALE GENOMIC DNA]</scope>
    <source>
        <strain evidence="3 4">BOE100</strain>
    </source>
</reference>
<dbReference type="Proteomes" id="UP000442695">
    <property type="component" value="Unassembled WGS sequence"/>
</dbReference>
<dbReference type="AlphaFoldDB" id="A0A7V8EJL7"/>
<evidence type="ECO:0000313" key="3">
    <source>
        <dbReference type="EMBL" id="KAF0255747.1"/>
    </source>
</evidence>
<name>A0A7V8EJL7_PSEPU</name>
<evidence type="ECO:0000313" key="4">
    <source>
        <dbReference type="Proteomes" id="UP000442695"/>
    </source>
</evidence>
<protein>
    <submittedName>
        <fullName evidence="3">Na(+)-translocating NADH-quinone reductase subunit C</fullName>
    </submittedName>
</protein>
<dbReference type="Pfam" id="PF03333">
    <property type="entry name" value="PapB"/>
    <property type="match status" value="1"/>
</dbReference>
<dbReference type="EMBL" id="WOWR01000005">
    <property type="protein sequence ID" value="KAF0255747.1"/>
    <property type="molecule type" value="Genomic_DNA"/>
</dbReference>
<keyword evidence="2" id="KW-0804">Transcription</keyword>
<proteinExistence type="predicted"/>
<evidence type="ECO:0000256" key="1">
    <source>
        <dbReference type="ARBA" id="ARBA00023015"/>
    </source>
</evidence>
<dbReference type="RefSeq" id="WP_156858641.1">
    <property type="nucleotide sequence ID" value="NZ_WOWR01000005.1"/>
</dbReference>